<dbReference type="PANTHER" id="PTHR21052:SF0">
    <property type="entry name" value="ALPHA-KETOGLUTARATE-DEPENDENT DIOXYGENASE ALKB HOMOLOG 7, MITOCHONDRIAL"/>
    <property type="match status" value="1"/>
</dbReference>
<dbReference type="InterPro" id="IPR037151">
    <property type="entry name" value="AlkB-like_sf"/>
</dbReference>
<keyword evidence="3" id="KW-0560">Oxidoreductase</keyword>
<protein>
    <submittedName>
        <fullName evidence="3">Putative alpha-ketoglutarate-dependent dioxygenase abh7</fullName>
    </submittedName>
</protein>
<dbReference type="EMBL" id="AZIL01000036">
    <property type="protein sequence ID" value="EWM30428.1"/>
    <property type="molecule type" value="Genomic_DNA"/>
</dbReference>
<sequence>MVWPTSWQIPCHASCLVLYIHRMVFKLSYFAFRSGAGRWMYTLVLKCGRLRSGPAYRMIALSASGESPFIDFSNCRDNTLDSSSIRVLPDVITIEEEARLVAELEGNMRRRRYVANHWDSVIERYREVEKRAWIDPLNAKIAQRIKSVILQTLNKSLATRFLPVHVIDLAEDGFIKPHVDSSKFSGGLVCGLSLCSSAIMQLKGDVEQGQNPDSIVRLLLRPRSLYILCGNARYRYAHEILATRPEGEERWVDGRRVKRSRRLSLIFRDEREDQGRREEACETDMKKKQHE</sequence>
<dbReference type="GO" id="GO:0006974">
    <property type="term" value="P:DNA damage response"/>
    <property type="evidence" value="ECO:0007669"/>
    <property type="project" value="InterPro"/>
</dbReference>
<feature type="domain" description="Alpha-ketoglutarate-dependent dioxygenase AlkB-like" evidence="2">
    <location>
        <begin position="171"/>
        <end position="268"/>
    </location>
</feature>
<evidence type="ECO:0000259" key="2">
    <source>
        <dbReference type="Pfam" id="PF13532"/>
    </source>
</evidence>
<dbReference type="GO" id="GO:0051213">
    <property type="term" value="F:dioxygenase activity"/>
    <property type="evidence" value="ECO:0007669"/>
    <property type="project" value="UniProtKB-KW"/>
</dbReference>
<evidence type="ECO:0000256" key="1">
    <source>
        <dbReference type="SAM" id="MobiDB-lite"/>
    </source>
</evidence>
<dbReference type="SUPFAM" id="SSF51197">
    <property type="entry name" value="Clavaminate synthase-like"/>
    <property type="match status" value="1"/>
</dbReference>
<reference evidence="3 4" key="1">
    <citation type="journal article" date="2014" name="Mol. Plant">
        <title>Chromosome Scale Genome Assembly and Transcriptome Profiling of Nannochloropsis gaditana in Nitrogen Depletion.</title>
        <authorList>
            <person name="Corteggiani Carpinelli E."/>
            <person name="Telatin A."/>
            <person name="Vitulo N."/>
            <person name="Forcato C."/>
            <person name="D'Angelo M."/>
            <person name="Schiavon R."/>
            <person name="Vezzi A."/>
            <person name="Giacometti G.M."/>
            <person name="Morosinotto T."/>
            <person name="Valle G."/>
        </authorList>
    </citation>
    <scope>NUCLEOTIDE SEQUENCE [LARGE SCALE GENOMIC DNA]</scope>
    <source>
        <strain evidence="3 4">B-31</strain>
    </source>
</reference>
<evidence type="ECO:0000313" key="4">
    <source>
        <dbReference type="Proteomes" id="UP000019335"/>
    </source>
</evidence>
<comment type="caution">
    <text evidence="3">The sequence shown here is derived from an EMBL/GenBank/DDBJ whole genome shotgun (WGS) entry which is preliminary data.</text>
</comment>
<dbReference type="InterPro" id="IPR032870">
    <property type="entry name" value="ALKBH7-like"/>
</dbReference>
<keyword evidence="3" id="KW-0223">Dioxygenase</keyword>
<gene>
    <name evidence="3" type="ORF">Naga_100210g5</name>
</gene>
<dbReference type="Proteomes" id="UP000019335">
    <property type="component" value="Chromosome 1"/>
</dbReference>
<proteinExistence type="predicted"/>
<accession>W7U3V7</accession>
<dbReference type="OrthoDB" id="28127at2759"/>
<dbReference type="Pfam" id="PF13532">
    <property type="entry name" value="2OG-FeII_Oxy_2"/>
    <property type="match status" value="1"/>
</dbReference>
<keyword evidence="4" id="KW-1185">Reference proteome</keyword>
<dbReference type="AlphaFoldDB" id="W7U3V7"/>
<dbReference type="InterPro" id="IPR027450">
    <property type="entry name" value="AlkB-like"/>
</dbReference>
<dbReference type="Gene3D" id="2.60.120.590">
    <property type="entry name" value="Alpha-ketoglutarate-dependent dioxygenase AlkB-like"/>
    <property type="match status" value="1"/>
</dbReference>
<evidence type="ECO:0000313" key="3">
    <source>
        <dbReference type="EMBL" id="EWM30428.1"/>
    </source>
</evidence>
<dbReference type="GO" id="GO:0006631">
    <property type="term" value="P:fatty acid metabolic process"/>
    <property type="evidence" value="ECO:0007669"/>
    <property type="project" value="TreeGrafter"/>
</dbReference>
<dbReference type="GO" id="GO:0005759">
    <property type="term" value="C:mitochondrial matrix"/>
    <property type="evidence" value="ECO:0007669"/>
    <property type="project" value="TreeGrafter"/>
</dbReference>
<dbReference type="PANTHER" id="PTHR21052">
    <property type="entry name" value="SPERMATOGENESIS ASSOCIATED 11-RELATED"/>
    <property type="match status" value="1"/>
</dbReference>
<organism evidence="3 4">
    <name type="scientific">Nannochloropsis gaditana</name>
    <dbReference type="NCBI Taxonomy" id="72520"/>
    <lineage>
        <taxon>Eukaryota</taxon>
        <taxon>Sar</taxon>
        <taxon>Stramenopiles</taxon>
        <taxon>Ochrophyta</taxon>
        <taxon>Eustigmatophyceae</taxon>
        <taxon>Eustigmatales</taxon>
        <taxon>Monodopsidaceae</taxon>
        <taxon>Nannochloropsis</taxon>
    </lineage>
</organism>
<feature type="region of interest" description="Disordered" evidence="1">
    <location>
        <begin position="271"/>
        <end position="291"/>
    </location>
</feature>
<name>W7U3V7_9STRA</name>